<keyword evidence="4 8" id="KW-0732">Signal</keyword>
<evidence type="ECO:0000256" key="7">
    <source>
        <dbReference type="ARBA" id="ARBA00023288"/>
    </source>
</evidence>
<evidence type="ECO:0000256" key="5">
    <source>
        <dbReference type="ARBA" id="ARBA00023136"/>
    </source>
</evidence>
<dbReference type="SUPFAM" id="SSF53850">
    <property type="entry name" value="Periplasmic binding protein-like II"/>
    <property type="match status" value="1"/>
</dbReference>
<feature type="chain" id="PRO_5022692541" evidence="8">
    <location>
        <begin position="24"/>
        <end position="437"/>
    </location>
</feature>
<evidence type="ECO:0000256" key="4">
    <source>
        <dbReference type="ARBA" id="ARBA00022729"/>
    </source>
</evidence>
<evidence type="ECO:0000256" key="1">
    <source>
        <dbReference type="ARBA" id="ARBA00008520"/>
    </source>
</evidence>
<evidence type="ECO:0000256" key="6">
    <source>
        <dbReference type="ARBA" id="ARBA00023139"/>
    </source>
</evidence>
<keyword evidence="2" id="KW-0813">Transport</keyword>
<evidence type="ECO:0000256" key="2">
    <source>
        <dbReference type="ARBA" id="ARBA00022448"/>
    </source>
</evidence>
<keyword evidence="3" id="KW-1003">Cell membrane</keyword>
<sequence>MRIQKAICTTTAFSILIASGCSSQSTSTEIPVKEAPVALAPAELNIYSTSGWTEEAFNDRFGNAIRKQFPQHKINYIQRKAGAQYDDLIASNTPIDMVWDSIANFSTGPMNYNMQYDMTELIKKHDVNTSAIEPTLLQSVRELSEGKLYALPVVNNTLVMFYNKSIFDKFGVPYLKDGMTCDEITEVSQKLTRSDSGVQYVGLGMPYSTFVRLNQFSVPYVDAQTETPTINTNEKWKNVFDILLKQAAIPGYSDIVRSEKKIPDVNSFIKGYVGMLATLSNQYLTQGVSDLNWDTVSLPSYKEAPGVGPQHYPTLFGVSAISKHKDQAMEIIKYLVSDEYQLGVSKSGALPVVTKKEIVDAYGQDTPYKDKNLKAAFYNKYAATPPVTKYDTNVQSVYFNTEKGMQLILGETDMNTMLRTMEEEAIKAIAEAKAKAK</sequence>
<evidence type="ECO:0000256" key="3">
    <source>
        <dbReference type="ARBA" id="ARBA00022475"/>
    </source>
</evidence>
<dbReference type="RefSeq" id="WP_139606794.1">
    <property type="nucleotide sequence ID" value="NZ_VDCQ01000075.1"/>
</dbReference>
<proteinExistence type="inferred from homology"/>
<dbReference type="AlphaFoldDB" id="A0A5C4SY11"/>
<comment type="caution">
    <text evidence="9">The sequence shown here is derived from an EMBL/GenBank/DDBJ whole genome shotgun (WGS) entry which is preliminary data.</text>
</comment>
<dbReference type="GO" id="GO:0055085">
    <property type="term" value="P:transmembrane transport"/>
    <property type="evidence" value="ECO:0007669"/>
    <property type="project" value="InterPro"/>
</dbReference>
<dbReference type="InterPro" id="IPR006059">
    <property type="entry name" value="SBP"/>
</dbReference>
<accession>A0A5C4SY11</accession>
<dbReference type="Gene3D" id="3.40.190.10">
    <property type="entry name" value="Periplasmic binding protein-like II"/>
    <property type="match status" value="1"/>
</dbReference>
<dbReference type="PANTHER" id="PTHR43649">
    <property type="entry name" value="ARABINOSE-BINDING PROTEIN-RELATED"/>
    <property type="match status" value="1"/>
</dbReference>
<keyword evidence="5" id="KW-0472">Membrane</keyword>
<dbReference type="InterPro" id="IPR050490">
    <property type="entry name" value="Bact_solute-bd_prot1"/>
</dbReference>
<dbReference type="PROSITE" id="PS01037">
    <property type="entry name" value="SBP_BACTERIAL_1"/>
    <property type="match status" value="1"/>
</dbReference>
<dbReference type="PROSITE" id="PS51257">
    <property type="entry name" value="PROKAR_LIPOPROTEIN"/>
    <property type="match status" value="1"/>
</dbReference>
<dbReference type="EMBL" id="VDCQ01000075">
    <property type="protein sequence ID" value="TNJ61378.1"/>
    <property type="molecule type" value="Genomic_DNA"/>
</dbReference>
<dbReference type="Proteomes" id="UP000307943">
    <property type="component" value="Unassembled WGS sequence"/>
</dbReference>
<dbReference type="OrthoDB" id="9795467at2"/>
<feature type="signal peptide" evidence="8">
    <location>
        <begin position="1"/>
        <end position="23"/>
    </location>
</feature>
<dbReference type="Pfam" id="PF01547">
    <property type="entry name" value="SBP_bac_1"/>
    <property type="match status" value="1"/>
</dbReference>
<keyword evidence="6" id="KW-0564">Palmitate</keyword>
<reference evidence="9 10" key="1">
    <citation type="submission" date="2019-05" db="EMBL/GenBank/DDBJ databases">
        <title>We sequenced the genome of Paenibacillus hemerocallicola KCTC 33185 for further insight into its adaptation and study the phylogeny of Paenibacillus.</title>
        <authorList>
            <person name="Narsing Rao M.P."/>
        </authorList>
    </citation>
    <scope>NUCLEOTIDE SEQUENCE [LARGE SCALE GENOMIC DNA]</scope>
    <source>
        <strain evidence="9 10">KCTC 33185</strain>
    </source>
</reference>
<evidence type="ECO:0000256" key="8">
    <source>
        <dbReference type="SAM" id="SignalP"/>
    </source>
</evidence>
<evidence type="ECO:0000313" key="9">
    <source>
        <dbReference type="EMBL" id="TNJ61378.1"/>
    </source>
</evidence>
<organism evidence="9 10">
    <name type="scientific">Paenibacillus hemerocallicola</name>
    <dbReference type="NCBI Taxonomy" id="1172614"/>
    <lineage>
        <taxon>Bacteria</taxon>
        <taxon>Bacillati</taxon>
        <taxon>Bacillota</taxon>
        <taxon>Bacilli</taxon>
        <taxon>Bacillales</taxon>
        <taxon>Paenibacillaceae</taxon>
        <taxon>Paenibacillus</taxon>
    </lineage>
</organism>
<name>A0A5C4SY11_9BACL</name>
<dbReference type="PANTHER" id="PTHR43649:SF33">
    <property type="entry name" value="POLYGALACTURONAN_RHAMNOGALACTURONAN-BINDING PROTEIN YTCQ"/>
    <property type="match status" value="1"/>
</dbReference>
<evidence type="ECO:0000313" key="10">
    <source>
        <dbReference type="Proteomes" id="UP000307943"/>
    </source>
</evidence>
<gene>
    <name evidence="9" type="ORF">FE784_34465</name>
</gene>
<keyword evidence="7" id="KW-0449">Lipoprotein</keyword>
<dbReference type="InterPro" id="IPR006061">
    <property type="entry name" value="SBP_1_CS"/>
</dbReference>
<comment type="similarity">
    <text evidence="1">Belongs to the bacterial solute-binding protein 1 family.</text>
</comment>
<protein>
    <submittedName>
        <fullName evidence="9">Extracellular solute-binding protein</fullName>
    </submittedName>
</protein>
<keyword evidence="10" id="KW-1185">Reference proteome</keyword>